<feature type="compositionally biased region" description="Gly residues" evidence="12">
    <location>
        <begin position="17"/>
        <end position="26"/>
    </location>
</feature>
<evidence type="ECO:0000256" key="11">
    <source>
        <dbReference type="PROSITE-ProRule" id="PRU00146"/>
    </source>
</evidence>
<evidence type="ECO:0000259" key="16">
    <source>
        <dbReference type="PROSITE" id="PS50812"/>
    </source>
</evidence>
<dbReference type="InterPro" id="IPR019786">
    <property type="entry name" value="Zinc_finger_PHD-type_CS"/>
</dbReference>
<dbReference type="SUPFAM" id="SSF57903">
    <property type="entry name" value="FYVE/PHD zinc finger"/>
    <property type="match status" value="1"/>
</dbReference>
<dbReference type="SMART" id="SM01147">
    <property type="entry name" value="DUF1087"/>
    <property type="match status" value="1"/>
</dbReference>
<feature type="region of interest" description="Disordered" evidence="12">
    <location>
        <begin position="569"/>
        <end position="616"/>
    </location>
</feature>
<feature type="region of interest" description="Disordered" evidence="12">
    <location>
        <begin position="1580"/>
        <end position="1657"/>
    </location>
</feature>
<dbReference type="CDD" id="cd11660">
    <property type="entry name" value="SANT_TRF"/>
    <property type="match status" value="1"/>
</dbReference>
<dbReference type="Gene3D" id="2.30.30.140">
    <property type="match status" value="1"/>
</dbReference>
<dbReference type="PROSITE" id="PS50812">
    <property type="entry name" value="PWWP"/>
    <property type="match status" value="1"/>
</dbReference>
<keyword evidence="4" id="KW-0677">Repeat</keyword>
<dbReference type="SMART" id="SM00490">
    <property type="entry name" value="HELICc"/>
    <property type="match status" value="1"/>
</dbReference>
<dbReference type="InterPro" id="IPR049730">
    <property type="entry name" value="SNF2/RAD54-like_C"/>
</dbReference>
<evidence type="ECO:0000256" key="1">
    <source>
        <dbReference type="ARBA" id="ARBA00004123"/>
    </source>
</evidence>
<dbReference type="InterPro" id="IPR000953">
    <property type="entry name" value="Chromo/chromo_shadow_dom"/>
</dbReference>
<evidence type="ECO:0000256" key="8">
    <source>
        <dbReference type="ARBA" id="ARBA00022833"/>
    </source>
</evidence>
<dbReference type="Gene3D" id="3.40.50.300">
    <property type="entry name" value="P-loop containing nucleotide triphosphate hydrolases"/>
    <property type="match status" value="1"/>
</dbReference>
<dbReference type="CDD" id="cd18659">
    <property type="entry name" value="CD2_tandem"/>
    <property type="match status" value="1"/>
</dbReference>
<dbReference type="Pfam" id="PF00855">
    <property type="entry name" value="PWWP"/>
    <property type="match status" value="1"/>
</dbReference>
<accession>A0ABP1BQM0</accession>
<keyword evidence="10" id="KW-0539">Nucleus</keyword>
<dbReference type="Gene3D" id="3.30.40.10">
    <property type="entry name" value="Zinc/RING finger domain, C3HC4 (zinc finger)"/>
    <property type="match status" value="1"/>
</dbReference>
<keyword evidence="7" id="KW-0378">Hydrolase</keyword>
<dbReference type="InterPro" id="IPR014001">
    <property type="entry name" value="Helicase_ATP-bd"/>
</dbReference>
<dbReference type="PROSITE" id="PS50013">
    <property type="entry name" value="CHROMO_2"/>
    <property type="match status" value="2"/>
</dbReference>
<feature type="compositionally biased region" description="Basic and acidic residues" evidence="12">
    <location>
        <begin position="2461"/>
        <end position="2470"/>
    </location>
</feature>
<feature type="domain" description="PHD-type" evidence="14">
    <location>
        <begin position="517"/>
        <end position="564"/>
    </location>
</feature>
<dbReference type="PROSITE" id="PS51192">
    <property type="entry name" value="HELICASE_ATP_BIND_1"/>
    <property type="match status" value="1"/>
</dbReference>
<dbReference type="InterPro" id="IPR023780">
    <property type="entry name" value="Chromo_domain"/>
</dbReference>
<feature type="region of interest" description="Disordered" evidence="12">
    <location>
        <begin position="2229"/>
        <end position="2248"/>
    </location>
</feature>
<dbReference type="Gene3D" id="2.40.50.40">
    <property type="match status" value="2"/>
</dbReference>
<dbReference type="EMBL" id="OZ023707">
    <property type="protein sequence ID" value="CAK9878329.1"/>
    <property type="molecule type" value="Genomic_DNA"/>
</dbReference>
<dbReference type="InterPro" id="IPR027417">
    <property type="entry name" value="P-loop_NTPase"/>
</dbReference>
<proteinExistence type="inferred from homology"/>
<dbReference type="Gene3D" id="1.10.246.220">
    <property type="match status" value="1"/>
</dbReference>
<dbReference type="SMART" id="SM00717">
    <property type="entry name" value="SANT"/>
    <property type="match status" value="1"/>
</dbReference>
<dbReference type="InterPro" id="IPR009463">
    <property type="entry name" value="DUF1087"/>
</dbReference>
<evidence type="ECO:0000259" key="17">
    <source>
        <dbReference type="PROSITE" id="PS51192"/>
    </source>
</evidence>
<dbReference type="CDD" id="cd05162">
    <property type="entry name" value="PWWP"/>
    <property type="match status" value="1"/>
</dbReference>
<dbReference type="Pfam" id="PF00385">
    <property type="entry name" value="Chromo"/>
    <property type="match status" value="1"/>
</dbReference>
<dbReference type="InterPro" id="IPR016197">
    <property type="entry name" value="Chromo-like_dom_sf"/>
</dbReference>
<dbReference type="Pfam" id="PF00176">
    <property type="entry name" value="SNF2-rel_dom"/>
    <property type="match status" value="1"/>
</dbReference>
<keyword evidence="3" id="KW-0479">Metal-binding</keyword>
<dbReference type="PROSITE" id="PS50016">
    <property type="entry name" value="ZF_PHD_2"/>
    <property type="match status" value="1"/>
</dbReference>
<organism evidence="19 20">
    <name type="scientific">Sphagnum jensenii</name>
    <dbReference type="NCBI Taxonomy" id="128206"/>
    <lineage>
        <taxon>Eukaryota</taxon>
        <taxon>Viridiplantae</taxon>
        <taxon>Streptophyta</taxon>
        <taxon>Embryophyta</taxon>
        <taxon>Bryophyta</taxon>
        <taxon>Sphagnophytina</taxon>
        <taxon>Sphagnopsida</taxon>
        <taxon>Sphagnales</taxon>
        <taxon>Sphagnaceae</taxon>
        <taxon>Sphagnum</taxon>
    </lineage>
</organism>
<keyword evidence="8" id="KW-0862">Zinc</keyword>
<evidence type="ECO:0000256" key="7">
    <source>
        <dbReference type="ARBA" id="ARBA00022801"/>
    </source>
</evidence>
<feature type="domain" description="PWWP" evidence="16">
    <location>
        <begin position="222"/>
        <end position="288"/>
    </location>
</feature>
<dbReference type="Pfam" id="PF00628">
    <property type="entry name" value="PHD"/>
    <property type="match status" value="1"/>
</dbReference>
<dbReference type="InterPro" id="IPR011011">
    <property type="entry name" value="Znf_FYVE_PHD"/>
</dbReference>
<keyword evidence="9" id="KW-0067">ATP-binding</keyword>
<feature type="region of interest" description="Disordered" evidence="12">
    <location>
        <begin position="1780"/>
        <end position="1856"/>
    </location>
</feature>
<feature type="compositionally biased region" description="Polar residues" evidence="12">
    <location>
        <begin position="1620"/>
        <end position="1629"/>
    </location>
</feature>
<evidence type="ECO:0000259" key="15">
    <source>
        <dbReference type="PROSITE" id="PS50090"/>
    </source>
</evidence>
<dbReference type="CDD" id="cd15532">
    <property type="entry name" value="PHD2_CHD_II"/>
    <property type="match status" value="1"/>
</dbReference>
<keyword evidence="5" id="KW-0547">Nucleotide-binding</keyword>
<evidence type="ECO:0000256" key="2">
    <source>
        <dbReference type="ARBA" id="ARBA00009687"/>
    </source>
</evidence>
<comment type="subcellular location">
    <subcellularLocation>
        <location evidence="1">Nucleus</location>
    </subcellularLocation>
</comment>
<feature type="domain" description="Helicase C-terminal" evidence="18">
    <location>
        <begin position="1417"/>
        <end position="1573"/>
    </location>
</feature>
<dbReference type="InterPro" id="IPR013083">
    <property type="entry name" value="Znf_RING/FYVE/PHD"/>
</dbReference>
<dbReference type="Pfam" id="PF06465">
    <property type="entry name" value="DUF1087"/>
    <property type="match status" value="1"/>
</dbReference>
<feature type="compositionally biased region" description="Polar residues" evidence="12">
    <location>
        <begin position="2624"/>
        <end position="2633"/>
    </location>
</feature>
<dbReference type="InterPro" id="IPR001965">
    <property type="entry name" value="Znf_PHD"/>
</dbReference>
<feature type="compositionally biased region" description="Acidic residues" evidence="12">
    <location>
        <begin position="1783"/>
        <end position="1792"/>
    </location>
</feature>
<feature type="domain" description="Chromo" evidence="13">
    <location>
        <begin position="1000"/>
        <end position="1062"/>
    </location>
</feature>
<dbReference type="InterPro" id="IPR000330">
    <property type="entry name" value="SNF2_N"/>
</dbReference>
<feature type="region of interest" description="Disordered" evidence="12">
    <location>
        <begin position="2185"/>
        <end position="2218"/>
    </location>
</feature>
<dbReference type="SUPFAM" id="SSF63748">
    <property type="entry name" value="Tudor/PWWP/MBT"/>
    <property type="match status" value="1"/>
</dbReference>
<feature type="compositionally biased region" description="Pro residues" evidence="12">
    <location>
        <begin position="2442"/>
        <end position="2451"/>
    </location>
</feature>
<feature type="region of interest" description="Disordered" evidence="12">
    <location>
        <begin position="799"/>
        <end position="822"/>
    </location>
</feature>
<dbReference type="Proteomes" id="UP001497522">
    <property type="component" value="Chromosome 6"/>
</dbReference>
<dbReference type="InterPro" id="IPR038718">
    <property type="entry name" value="SNF2-like_sf"/>
</dbReference>
<dbReference type="PROSITE" id="PS50090">
    <property type="entry name" value="MYB_LIKE"/>
    <property type="match status" value="1"/>
</dbReference>
<dbReference type="SUPFAM" id="SSF52540">
    <property type="entry name" value="P-loop containing nucleoside triphosphate hydrolases"/>
    <property type="match status" value="2"/>
</dbReference>
<dbReference type="Gene3D" id="3.40.50.10810">
    <property type="entry name" value="Tandem AAA-ATPase domain"/>
    <property type="match status" value="1"/>
</dbReference>
<evidence type="ECO:0000259" key="14">
    <source>
        <dbReference type="PROSITE" id="PS50016"/>
    </source>
</evidence>
<evidence type="ECO:0000259" key="18">
    <source>
        <dbReference type="PROSITE" id="PS51194"/>
    </source>
</evidence>
<evidence type="ECO:0000313" key="20">
    <source>
        <dbReference type="Proteomes" id="UP001497522"/>
    </source>
</evidence>
<comment type="similarity">
    <text evidence="2">Belongs to the SNF2/RAD54 helicase family. ISWI subfamily.</text>
</comment>
<feature type="compositionally biased region" description="Basic and acidic residues" evidence="12">
    <location>
        <begin position="585"/>
        <end position="598"/>
    </location>
</feature>
<feature type="domain" description="Myb-like" evidence="15">
    <location>
        <begin position="2135"/>
        <end position="2183"/>
    </location>
</feature>
<feature type="region of interest" description="Disordered" evidence="12">
    <location>
        <begin position="2344"/>
        <end position="2368"/>
    </location>
</feature>
<feature type="compositionally biased region" description="Basic and acidic residues" evidence="12">
    <location>
        <begin position="1817"/>
        <end position="1827"/>
    </location>
</feature>
<dbReference type="InterPro" id="IPR000313">
    <property type="entry name" value="PWWP_dom"/>
</dbReference>
<feature type="domain" description="Helicase ATP-binding" evidence="17">
    <location>
        <begin position="1101"/>
        <end position="1281"/>
    </location>
</feature>
<evidence type="ECO:0000313" key="19">
    <source>
        <dbReference type="EMBL" id="CAK9878329.1"/>
    </source>
</evidence>
<dbReference type="PANTHER" id="PTHR45623:SF28">
    <property type="entry name" value="PROTEIN CHROMATIN REMODELING 4"/>
    <property type="match status" value="1"/>
</dbReference>
<evidence type="ECO:0000256" key="12">
    <source>
        <dbReference type="SAM" id="MobiDB-lite"/>
    </source>
</evidence>
<dbReference type="SUPFAM" id="SSF54160">
    <property type="entry name" value="Chromo domain-like"/>
    <property type="match status" value="2"/>
</dbReference>
<dbReference type="Pfam" id="PF00271">
    <property type="entry name" value="Helicase_C"/>
    <property type="match status" value="1"/>
</dbReference>
<dbReference type="PROSITE" id="PS51194">
    <property type="entry name" value="HELICASE_CTER"/>
    <property type="match status" value="1"/>
</dbReference>
<protein>
    <submittedName>
        <fullName evidence="19">Uncharacterized protein</fullName>
    </submittedName>
</protein>
<evidence type="ECO:0000256" key="10">
    <source>
        <dbReference type="ARBA" id="ARBA00023242"/>
    </source>
</evidence>
<feature type="region of interest" description="Disordered" evidence="12">
    <location>
        <begin position="2442"/>
        <end position="2470"/>
    </location>
</feature>
<evidence type="ECO:0000256" key="4">
    <source>
        <dbReference type="ARBA" id="ARBA00022737"/>
    </source>
</evidence>
<evidence type="ECO:0000259" key="13">
    <source>
        <dbReference type="PROSITE" id="PS50013"/>
    </source>
</evidence>
<feature type="compositionally biased region" description="Basic and acidic residues" evidence="12">
    <location>
        <begin position="1834"/>
        <end position="1855"/>
    </location>
</feature>
<feature type="region of interest" description="Disordered" evidence="12">
    <location>
        <begin position="330"/>
        <end position="362"/>
    </location>
</feature>
<dbReference type="InterPro" id="IPR001650">
    <property type="entry name" value="Helicase_C-like"/>
</dbReference>
<feature type="domain" description="Chromo" evidence="13">
    <location>
        <begin position="921"/>
        <end position="986"/>
    </location>
</feature>
<dbReference type="SMART" id="SM00293">
    <property type="entry name" value="PWWP"/>
    <property type="match status" value="1"/>
</dbReference>
<evidence type="ECO:0000256" key="3">
    <source>
        <dbReference type="ARBA" id="ARBA00022723"/>
    </source>
</evidence>
<feature type="region of interest" description="Disordered" evidence="12">
    <location>
        <begin position="163"/>
        <end position="198"/>
    </location>
</feature>
<feature type="compositionally biased region" description="Polar residues" evidence="12">
    <location>
        <begin position="342"/>
        <end position="352"/>
    </location>
</feature>
<feature type="region of interest" description="Disordered" evidence="12">
    <location>
        <begin position="2605"/>
        <end position="2660"/>
    </location>
</feature>
<dbReference type="SMART" id="SM00487">
    <property type="entry name" value="DEXDc"/>
    <property type="match status" value="1"/>
</dbReference>
<dbReference type="SUPFAM" id="SSF46689">
    <property type="entry name" value="Homeodomain-like"/>
    <property type="match status" value="1"/>
</dbReference>
<evidence type="ECO:0000256" key="5">
    <source>
        <dbReference type="ARBA" id="ARBA00022741"/>
    </source>
</evidence>
<feature type="region of interest" description="Disordered" evidence="12">
    <location>
        <begin position="14"/>
        <end position="33"/>
    </location>
</feature>
<reference evidence="19" key="1">
    <citation type="submission" date="2024-03" db="EMBL/GenBank/DDBJ databases">
        <authorList>
            <consortium name="ELIXIR-Norway"/>
            <consortium name="Elixir Norway"/>
        </authorList>
    </citation>
    <scope>NUCLEOTIDE SEQUENCE</scope>
</reference>
<dbReference type="InterPro" id="IPR019787">
    <property type="entry name" value="Znf_PHD-finger"/>
</dbReference>
<dbReference type="CDD" id="cd18660">
    <property type="entry name" value="CD1_tandem"/>
    <property type="match status" value="1"/>
</dbReference>
<keyword evidence="20" id="KW-1185">Reference proteome</keyword>
<feature type="compositionally biased region" description="Basic residues" evidence="12">
    <location>
        <begin position="1807"/>
        <end position="1816"/>
    </location>
</feature>
<sequence>MEALEKRSEKVMASVDLGGGDGGGNGSVDLDHSAGTPPHVQLRIKLPVSPQTPPANGVVLETGVSNGEPIELKTECSGSDMSEHMSRGMDLHSPVYAFKHTSVKELRKKYEVKFGVATASNNSDYLKRKLAGQCGGFIHSIELIFSRQPTRCQRNLNLEDTLGLDAQDTERDSAMQEELDASTPMKKQRSGRKAGGANQWSTAAEEIRRIVRKKRRNRAFPPQTLVWAKLDNCPWWPARVVNLEELPDDLYEKRLIGWTCVKFYGSPAVDKRPFAWLKRENLASYKKFRQDFNEQVFPERLQDGSFERALKEIVEEARRRRCAEGASPIIVNNNRREDQDTSVEQQSSTAMSSDGEGVEADSRMVKEADEVGNKRTKHSAETSLGKHEQIKFKTAHGSEEGFRGAEKHLLQREGDGIHRSFRVRLRNRGGEVSRKRKRATTGEAGNEGVNLIATGTQVASGKPHLQSTSRKVVSEMKFSCQGSGKKLSRDYSRSVDGVKIPRQESRKQKKTGDDGYYYDCEVCGIGGELLCCDHCPRVYHLDCLTPPLKPTPTGKWVCPKCRNQPLAHKSSVSLNPNSQQQKGMKGGEDHHSQKISSKEKHRLPSVLSEKSAKRLREEVDTKLQLKKRVRSKVDDSVKGGHQLPKCADCGAAISSSRSGLCHVCQDERGEARDCPSARPSQEEKQVERILGCRVMGKHSLKASPTKRKVKSERVERTEEVKLAVGDLGNGILVDDDTGTMERSAEDTAAGFMIVKRPRATSAAEPWPYTLENQLGGEPMDIDSEMTAGIGAEMLQDQQPSANLESGGDQGQNTHKAQTENEDCRDRISIGTATKMNSCPVKPLLASGPGGLREACEGSTSLVIEIGDVNTNTDVLQMSSDMTEKSNGDISKAKEGTKEVWQAMMCSSSDNQGKDRVVEANLESEGVRTDTKEVSGGTFPTGKSTEQELEFEFLVKWVGRSHIHNSWVSDSRLRLVAKRKLENYKSKYGTMPLVIMQDQWLLPMRILAQQTLKSGSTEVLVKWQGLPYDECTWEPVSDPIIANNQELLAVFDRYEKEAYAKADRMSAGGCRPSEIEPLVEQPEWLKGGSLFPHQMEALNWLRKSWHRQKNVILADEMGLGKTISACAFLSSLHHEFGTRAPCLVLVPLSTMPNWLAEFSLWAPSLNVIEYHGSAKARAVIREYEWYASPPAGQDAKRSDTQAFKFNVMLTSYEMVIADSSQLRAVQWETLIVDEGHRLKNSESKLFNLLNTYSFGHRVLLTGTPLQNNLGEMYNLLNFLQPDTFPSLAAFQDTFKLLSTADQVEELKKLVAPHMLRRLKKDAMQNIPPKVERVVPVELTSVQAEYYRALLTKNYQLLRQVSGGKAGGQQQSMLNIMMQLRKVCNHPYLLAGSEPEGGSSKFLQDMRIKASAKLTLLHSMLQILKKAGHRVLIFSQMTKLLDILEDYLTFQFGQESFERVDGSVPVAERQAAIMRFNQDPSRFVFLLSTRSCGLGINLATADTVIIYDSDFNPHADIQAMNRAHRIGQSKTLLVYRMVVRASVEERILQLAKKKLMLDHLFASKSGSQKEIEDIIRWGTEELFHKDGGGSPQPEEPQSYPGKLDTDNGVNAESKPEKKGGFSSPTDTTRSAHGTESKDQLKKPVVLEDGDEDKSHKKERPKIVWDDAAVSRLLDRSELGTSNLDVVEGEPENDWLGSLKTWDWSEQDGLEEVEAEEVAAKDSDMAASKTDTTEEEENKWEKLLRTRWEKLQTENEAALGRGKRLRKIVSYNESILLKSIETSVEACEEEAEGESTPDPAPEYTPAGRALKQKMARLRARQKDRLLRSRETQAQLAQDEKGTEGSYEPEKSPALDLDTRPAAGQISLADASGGPMLPSKEFSTGARSGLHTSTELSVSTNESKWQAVVINVEHSRKGNVSYPQRVYTVPGIPVSHLPSIPGKRGLPFPKTYDLAQPLSRESETAASETGRLLGTNHRDDTVILERVSEQDFRQEFRRLPSVSATLQASLRQLLPQSSRFPFGSSQQTLRPPPLLFESSGRSFGQSGVAAQSQAALIHLASHEVSPSGLPRPTAEEKLHGPGEVLGGLPEFHGLGSLEYQQRSFGRHPHSTGLSVCPILRSRRSQPEEHDIVVNQVQTWTEDELDALWTGVRRHGLGNWLAMLQDQRLCFSRSRTANDLADRWREEQLKTFGVPPPDMPRNTGAQHNNPLSSRKDRSSRGSRGLCSISEVAMQEGHNTHQSEKGSDALLPSSIGWSYPTPNVGAAELVQDKKQGCQSNDPAASSPFGEMDIKPIVFKDFPVGLSLTDRDSRLGLEAMRSIDLASSRSTGDFPAKEAWTGSANFLESSSGAELPGMIDSRPSAAGGREGPTPVITAENSVDSLISKSTSALSTNDGSQSLPHWLREAFKPEQPPPPKPVALSPTIAAVAEATEFLYKDCETWLPPFVHPGPPPTPPRNFSKRNKKQERISEGRIPEEFDSVAGSETVARILPHPVPAQIEAQSQFPALPASLQQYAASLKSGLTGGVQAGSMPPSSSSFSRRLFDFSMPPVEPSLQSPPFSRPSALAELMALKNLASVSLPPAPPLNGPLQSIFSRSNPPLPNWLLPPVPGPKTWEVPLNRIDLDRNGNDSSSETQSDPLIRGKAGAGHEFDDVSSDETISDDRT</sequence>
<dbReference type="PANTHER" id="PTHR45623">
    <property type="entry name" value="CHROMODOMAIN-HELICASE-DNA-BINDING PROTEIN 3-RELATED-RELATED"/>
    <property type="match status" value="1"/>
</dbReference>
<feature type="compositionally biased region" description="Acidic residues" evidence="12">
    <location>
        <begin position="2648"/>
        <end position="2660"/>
    </location>
</feature>
<dbReference type="SMART" id="SM00298">
    <property type="entry name" value="CHROMO"/>
    <property type="match status" value="2"/>
</dbReference>
<feature type="compositionally biased region" description="Basic and acidic residues" evidence="12">
    <location>
        <begin position="2232"/>
        <end position="2241"/>
    </location>
</feature>
<evidence type="ECO:0000256" key="9">
    <source>
        <dbReference type="ARBA" id="ARBA00022840"/>
    </source>
</evidence>
<feature type="compositionally biased region" description="Polar residues" evidence="12">
    <location>
        <begin position="570"/>
        <end position="582"/>
    </location>
</feature>
<keyword evidence="6 11" id="KW-0863">Zinc-finger</keyword>
<feature type="compositionally biased region" description="Basic and acidic residues" evidence="12">
    <location>
        <begin position="1630"/>
        <end position="1643"/>
    </location>
</feature>
<evidence type="ECO:0000256" key="6">
    <source>
        <dbReference type="ARBA" id="ARBA00022771"/>
    </source>
</evidence>
<dbReference type="InterPro" id="IPR009057">
    <property type="entry name" value="Homeodomain-like_sf"/>
</dbReference>
<gene>
    <name evidence="19" type="ORF">CSSPJE1EN2_LOCUS20115</name>
</gene>
<name>A0ABP1BQM0_9BRYO</name>
<dbReference type="CDD" id="cd18793">
    <property type="entry name" value="SF2_C_SNF"/>
    <property type="match status" value="1"/>
</dbReference>
<dbReference type="SMART" id="SM00249">
    <property type="entry name" value="PHD"/>
    <property type="match status" value="1"/>
</dbReference>
<dbReference type="InterPro" id="IPR001005">
    <property type="entry name" value="SANT/Myb"/>
</dbReference>
<dbReference type="PROSITE" id="PS01359">
    <property type="entry name" value="ZF_PHD_1"/>
    <property type="match status" value="1"/>
</dbReference>
<feature type="region of interest" description="Disordered" evidence="12">
    <location>
        <begin position="1712"/>
        <end position="1737"/>
    </location>
</feature>